<accession>A0A3S1C260</accession>
<dbReference type="InterPro" id="IPR027417">
    <property type="entry name" value="P-loop_NTPase"/>
</dbReference>
<dbReference type="InterPro" id="IPR058651">
    <property type="entry name" value="HTH_VMAP-M9"/>
</dbReference>
<dbReference type="EMBL" id="RSCM01000009">
    <property type="protein sequence ID" value="RUS95697.1"/>
    <property type="molecule type" value="Genomic_DNA"/>
</dbReference>
<reference evidence="2 3" key="1">
    <citation type="journal article" date="2019" name="Genome Biol. Evol.">
        <title>Day and night: Metabolic profiles and evolutionary relationships of six axenic non-marine cyanobacteria.</title>
        <authorList>
            <person name="Will S.E."/>
            <person name="Henke P."/>
            <person name="Boedeker C."/>
            <person name="Huang S."/>
            <person name="Brinkmann H."/>
            <person name="Rohde M."/>
            <person name="Jarek M."/>
            <person name="Friedl T."/>
            <person name="Seufert S."/>
            <person name="Schumacher M."/>
            <person name="Overmann J."/>
            <person name="Neumann-Schaal M."/>
            <person name="Petersen J."/>
        </authorList>
    </citation>
    <scope>NUCLEOTIDE SEQUENCE [LARGE SCALE GENOMIC DNA]</scope>
    <source>
        <strain evidence="2 3">SAG 1403-4b</strain>
    </source>
</reference>
<dbReference type="AlphaFoldDB" id="A0A3S1C260"/>
<dbReference type="OrthoDB" id="441260at2"/>
<gene>
    <name evidence="2" type="ORF">DSM107003_28730</name>
</gene>
<evidence type="ECO:0000313" key="2">
    <source>
        <dbReference type="EMBL" id="RUS95697.1"/>
    </source>
</evidence>
<name>A0A3S1C260_ANAVA</name>
<organism evidence="2 3">
    <name type="scientific">Trichormus variabilis SAG 1403-4b</name>
    <dbReference type="NCBI Taxonomy" id="447716"/>
    <lineage>
        <taxon>Bacteria</taxon>
        <taxon>Bacillati</taxon>
        <taxon>Cyanobacteriota</taxon>
        <taxon>Cyanophyceae</taxon>
        <taxon>Nostocales</taxon>
        <taxon>Nostocaceae</taxon>
        <taxon>Trichormus</taxon>
    </lineage>
</organism>
<comment type="caution">
    <text evidence="2">The sequence shown here is derived from an EMBL/GenBank/DDBJ whole genome shotgun (WGS) entry which is preliminary data.</text>
</comment>
<dbReference type="Pfam" id="PF26355">
    <property type="entry name" value="HTH_VMAP-M9"/>
    <property type="match status" value="1"/>
</dbReference>
<protein>
    <recommendedName>
        <fullName evidence="1">vWA-MoxR associated protein N-terminal HTH domain-containing protein</fullName>
    </recommendedName>
</protein>
<dbReference type="Gene3D" id="3.40.50.300">
    <property type="entry name" value="P-loop containing nucleotide triphosphate hydrolases"/>
    <property type="match status" value="1"/>
</dbReference>
<sequence>MNAQELIRRLKDWVKRKTGEDLKLDACEEQILEYSLEGTKYKDMHIVGYAPSSVMYLKGPQLFQRIEELTEKEVNKTNCGLVLTRLLGQNGEEIKKPPTKYPRHNIKDFYGRSQELDDLEKWIVGECCRLVGIFGMTKIGKTELVKKLIENIKEQFQYVICKNLEDYPSLEEILTDIESCFSYINTESNINRRINNLINNYLNQHRCLLIFYHWEEVFKTSETPENQQQNCLNYERLLSKIGTEEHKSCLIFTSLRKPEIMNLISEGKSIRELTLAGFKNEEAKALLQDFGLSNPGLEQLINQYAGHPVALKIAAGIIQRHHNNQIDKFLEGTVFVSNILRNLLDKQFSYLSKLEIDIMQKLATEKEPKLLSQIYQYFPFNFQSEIILAVDKLWEIRLIEQEDIQDIRMLYSLNPLIEKYIRKHYNK</sequence>
<dbReference type="RefSeq" id="WP_127054790.1">
    <property type="nucleotide sequence ID" value="NZ_RSCM01000009.1"/>
</dbReference>
<evidence type="ECO:0000259" key="1">
    <source>
        <dbReference type="Pfam" id="PF26355"/>
    </source>
</evidence>
<dbReference type="Proteomes" id="UP000276103">
    <property type="component" value="Unassembled WGS sequence"/>
</dbReference>
<proteinExistence type="predicted"/>
<keyword evidence="3" id="KW-1185">Reference proteome</keyword>
<evidence type="ECO:0000313" key="3">
    <source>
        <dbReference type="Proteomes" id="UP000276103"/>
    </source>
</evidence>
<feature type="domain" description="vWA-MoxR associated protein N-terminal HTH" evidence="1">
    <location>
        <begin position="1"/>
        <end position="85"/>
    </location>
</feature>
<dbReference type="SUPFAM" id="SSF52540">
    <property type="entry name" value="P-loop containing nucleoside triphosphate hydrolases"/>
    <property type="match status" value="1"/>
</dbReference>